<dbReference type="InterPro" id="IPR033695">
    <property type="entry name" value="POLO_box_2"/>
</dbReference>
<dbReference type="EC" id="2.7.11.21" evidence="8"/>
<evidence type="ECO:0000256" key="2">
    <source>
        <dbReference type="ARBA" id="ARBA00022679"/>
    </source>
</evidence>
<comment type="caution">
    <text evidence="12">The sequence shown here is derived from an EMBL/GenBank/DDBJ whole genome shotgun (WGS) entry which is preliminary data.</text>
</comment>
<dbReference type="GO" id="GO:0005816">
    <property type="term" value="C:spindle pole body"/>
    <property type="evidence" value="ECO:0007669"/>
    <property type="project" value="TreeGrafter"/>
</dbReference>
<evidence type="ECO:0000313" key="13">
    <source>
        <dbReference type="Proteomes" id="UP001211907"/>
    </source>
</evidence>
<dbReference type="CDD" id="cd13118">
    <property type="entry name" value="POLO_box_1"/>
    <property type="match status" value="1"/>
</dbReference>
<dbReference type="Gene3D" id="3.30.200.20">
    <property type="entry name" value="Phosphorylase Kinase, domain 1"/>
    <property type="match status" value="1"/>
</dbReference>
<dbReference type="Gene3D" id="3.30.1120.30">
    <property type="entry name" value="POLO box domain"/>
    <property type="match status" value="2"/>
</dbReference>
<dbReference type="SUPFAM" id="SSF82615">
    <property type="entry name" value="Polo-box domain"/>
    <property type="match status" value="2"/>
</dbReference>
<keyword evidence="4 7" id="KW-0547">Nucleotide-binding</keyword>
<dbReference type="Proteomes" id="UP001211907">
    <property type="component" value="Unassembled WGS sequence"/>
</dbReference>
<name>A0AAD5T3W1_9FUNG</name>
<dbReference type="InterPro" id="IPR011009">
    <property type="entry name" value="Kinase-like_dom_sf"/>
</dbReference>
<evidence type="ECO:0000259" key="10">
    <source>
        <dbReference type="PROSITE" id="PS50011"/>
    </source>
</evidence>
<dbReference type="FunFam" id="1.10.510.10:FF:000571">
    <property type="entry name" value="Maternal embryonic leucine zipper kinase"/>
    <property type="match status" value="1"/>
</dbReference>
<feature type="domain" description="POLO box" evidence="11">
    <location>
        <begin position="740"/>
        <end position="820"/>
    </location>
</feature>
<feature type="binding site" evidence="7">
    <location>
        <position position="87"/>
    </location>
    <ligand>
        <name>ATP</name>
        <dbReference type="ChEBI" id="CHEBI:30616"/>
    </ligand>
</feature>
<dbReference type="PANTHER" id="PTHR24345:SF0">
    <property type="entry name" value="CELL CYCLE SERINE_THREONINE-PROTEIN KINASE CDC5_MSD2"/>
    <property type="match status" value="1"/>
</dbReference>
<dbReference type="InterPro" id="IPR008271">
    <property type="entry name" value="Ser/Thr_kinase_AS"/>
</dbReference>
<keyword evidence="5 8" id="KW-0418">Kinase</keyword>
<dbReference type="GO" id="GO:0000776">
    <property type="term" value="C:kinetochore"/>
    <property type="evidence" value="ECO:0007669"/>
    <property type="project" value="TreeGrafter"/>
</dbReference>
<comment type="catalytic activity">
    <reaction evidence="8">
        <text>L-threonyl-[protein] + ATP = O-phospho-L-threonyl-[protein] + ADP + H(+)</text>
        <dbReference type="Rhea" id="RHEA:46608"/>
        <dbReference type="Rhea" id="RHEA-COMP:11060"/>
        <dbReference type="Rhea" id="RHEA-COMP:11605"/>
        <dbReference type="ChEBI" id="CHEBI:15378"/>
        <dbReference type="ChEBI" id="CHEBI:30013"/>
        <dbReference type="ChEBI" id="CHEBI:30616"/>
        <dbReference type="ChEBI" id="CHEBI:61977"/>
        <dbReference type="ChEBI" id="CHEBI:456216"/>
        <dbReference type="EC" id="2.7.11.21"/>
    </reaction>
</comment>
<feature type="compositionally biased region" description="Polar residues" evidence="9">
    <location>
        <begin position="384"/>
        <end position="399"/>
    </location>
</feature>
<keyword evidence="1 8" id="KW-0723">Serine/threonine-protein kinase</keyword>
<dbReference type="PANTHER" id="PTHR24345">
    <property type="entry name" value="SERINE/THREONINE-PROTEIN KINASE PLK"/>
    <property type="match status" value="1"/>
</dbReference>
<feature type="compositionally biased region" description="Low complexity" evidence="9">
    <location>
        <begin position="351"/>
        <end position="369"/>
    </location>
</feature>
<dbReference type="InterPro" id="IPR000959">
    <property type="entry name" value="POLO_box_dom"/>
</dbReference>
<evidence type="ECO:0000313" key="12">
    <source>
        <dbReference type="EMBL" id="KAJ3127555.1"/>
    </source>
</evidence>
<dbReference type="PROSITE" id="PS00108">
    <property type="entry name" value="PROTEIN_KINASE_ST"/>
    <property type="match status" value="1"/>
</dbReference>
<dbReference type="EMBL" id="JADGJH010000506">
    <property type="protein sequence ID" value="KAJ3127555.1"/>
    <property type="molecule type" value="Genomic_DNA"/>
</dbReference>
<dbReference type="FunFam" id="3.30.1120.30:FF:000005">
    <property type="entry name" value="Serine/threonine-protein kinase"/>
    <property type="match status" value="1"/>
</dbReference>
<evidence type="ECO:0000256" key="4">
    <source>
        <dbReference type="ARBA" id="ARBA00022741"/>
    </source>
</evidence>
<gene>
    <name evidence="12" type="primary">CDC5</name>
    <name evidence="12" type="ORF">HK100_009693</name>
</gene>
<dbReference type="Gene3D" id="1.10.510.10">
    <property type="entry name" value="Transferase(Phosphotransferase) domain 1"/>
    <property type="match status" value="1"/>
</dbReference>
<dbReference type="InterPro" id="IPR036947">
    <property type="entry name" value="POLO_box_dom_sf"/>
</dbReference>
<evidence type="ECO:0000256" key="8">
    <source>
        <dbReference type="RuleBase" id="RU361162"/>
    </source>
</evidence>
<feature type="domain" description="Protein kinase" evidence="10">
    <location>
        <begin position="55"/>
        <end position="315"/>
    </location>
</feature>
<evidence type="ECO:0000256" key="3">
    <source>
        <dbReference type="ARBA" id="ARBA00022737"/>
    </source>
</evidence>
<comment type="similarity">
    <text evidence="8">Belongs to the protein kinase superfamily. Ser/Thr protein kinase family. CDC5/Polo subfamily.</text>
</comment>
<dbReference type="InterPro" id="IPR000719">
    <property type="entry name" value="Prot_kinase_dom"/>
</dbReference>
<dbReference type="PROSITE" id="PS50011">
    <property type="entry name" value="PROTEIN_KINASE_DOM"/>
    <property type="match status" value="1"/>
</dbReference>
<feature type="region of interest" description="Disordered" evidence="9">
    <location>
        <begin position="351"/>
        <end position="413"/>
    </location>
</feature>
<feature type="region of interest" description="Disordered" evidence="9">
    <location>
        <begin position="512"/>
        <end position="532"/>
    </location>
</feature>
<dbReference type="GO" id="GO:0005737">
    <property type="term" value="C:cytoplasm"/>
    <property type="evidence" value="ECO:0007669"/>
    <property type="project" value="TreeGrafter"/>
</dbReference>
<reference evidence="12" key="1">
    <citation type="submission" date="2020-05" db="EMBL/GenBank/DDBJ databases">
        <title>Phylogenomic resolution of chytrid fungi.</title>
        <authorList>
            <person name="Stajich J.E."/>
            <person name="Amses K."/>
            <person name="Simmons R."/>
            <person name="Seto K."/>
            <person name="Myers J."/>
            <person name="Bonds A."/>
            <person name="Quandt C.A."/>
            <person name="Barry K."/>
            <person name="Liu P."/>
            <person name="Grigoriev I."/>
            <person name="Longcore J.E."/>
            <person name="James T.Y."/>
        </authorList>
    </citation>
    <scope>NUCLEOTIDE SEQUENCE</scope>
    <source>
        <strain evidence="12">JEL0513</strain>
    </source>
</reference>
<keyword evidence="2 8" id="KW-0808">Transferase</keyword>
<dbReference type="PROSITE" id="PS50078">
    <property type="entry name" value="POLO_BOX"/>
    <property type="match status" value="2"/>
</dbReference>
<dbReference type="GO" id="GO:0005634">
    <property type="term" value="C:nucleus"/>
    <property type="evidence" value="ECO:0007669"/>
    <property type="project" value="TreeGrafter"/>
</dbReference>
<evidence type="ECO:0000256" key="6">
    <source>
        <dbReference type="ARBA" id="ARBA00022840"/>
    </source>
</evidence>
<dbReference type="GO" id="GO:0000922">
    <property type="term" value="C:spindle pole"/>
    <property type="evidence" value="ECO:0007669"/>
    <property type="project" value="TreeGrafter"/>
</dbReference>
<dbReference type="AlphaFoldDB" id="A0AAD5T3W1"/>
<feature type="region of interest" description="Disordered" evidence="9">
    <location>
        <begin position="1"/>
        <end position="40"/>
    </location>
</feature>
<dbReference type="GO" id="GO:0005524">
    <property type="term" value="F:ATP binding"/>
    <property type="evidence" value="ECO:0007669"/>
    <property type="project" value="UniProtKB-UniRule"/>
</dbReference>
<evidence type="ECO:0000256" key="9">
    <source>
        <dbReference type="SAM" id="MobiDB-lite"/>
    </source>
</evidence>
<evidence type="ECO:0000256" key="7">
    <source>
        <dbReference type="PROSITE-ProRule" id="PRU10141"/>
    </source>
</evidence>
<dbReference type="SMART" id="SM00220">
    <property type="entry name" value="S_TKc"/>
    <property type="match status" value="1"/>
</dbReference>
<keyword evidence="13" id="KW-1185">Reference proteome</keyword>
<feature type="compositionally biased region" description="Basic and acidic residues" evidence="9">
    <location>
        <begin position="520"/>
        <end position="532"/>
    </location>
</feature>
<feature type="domain" description="POLO box" evidence="11">
    <location>
        <begin position="633"/>
        <end position="721"/>
    </location>
</feature>
<proteinExistence type="inferred from homology"/>
<dbReference type="Pfam" id="PF00659">
    <property type="entry name" value="POLO_box"/>
    <property type="match status" value="2"/>
</dbReference>
<evidence type="ECO:0000259" key="11">
    <source>
        <dbReference type="PROSITE" id="PS50078"/>
    </source>
</evidence>
<accession>A0AAD5T3W1</accession>
<feature type="compositionally biased region" description="Low complexity" evidence="9">
    <location>
        <begin position="8"/>
        <end position="34"/>
    </location>
</feature>
<organism evidence="12 13">
    <name type="scientific">Physocladia obscura</name>
    <dbReference type="NCBI Taxonomy" id="109957"/>
    <lineage>
        <taxon>Eukaryota</taxon>
        <taxon>Fungi</taxon>
        <taxon>Fungi incertae sedis</taxon>
        <taxon>Chytridiomycota</taxon>
        <taxon>Chytridiomycota incertae sedis</taxon>
        <taxon>Chytridiomycetes</taxon>
        <taxon>Chytridiales</taxon>
        <taxon>Chytriomycetaceae</taxon>
        <taxon>Physocladia</taxon>
    </lineage>
</organism>
<keyword evidence="6 7" id="KW-0067">ATP-binding</keyword>
<sequence>MEVEKPTNAKPNTKTNASNANTNVNVNGNPNGNTPRHVGPPPPATLFDKRTGSEYVTGKLLGEGGFARCYQVTGPSGEPLAAKIIRKDSLKTQKQKAKLFAEIKIHQTMNHPAIVAFNHVFEDDENVYIILELCENGASSWTMVEFLKTRKRLSEPETRYYMHHLLNAVNYMHKNRVIHRDLKLGNMFLAKDMRLKIGDFGLAALITYDGERKKTICGTPNYIAPEVLFGAQHDGHSFEVDMWSLGVVMYTQLIGKPPFQTKEVKAIYKKIRDNNYEFPPQISISESAKDVINALLNNKPEYRPSVEEVLQYPFFTKEPVPYSIPVSALTSIPTIQELNIIVQSPLHSSSSITLSNGSQNMSQPSSSTSVPPPQRAPLPRIPSAVNNQSANSSHRTSAITAIPKPSSPVPKSPITAVASNFRATNNISRQTTTQQQAEAAENSTHISANTATRAASPRVYIESLGGVLSRSSAAPVAIRTATRGVNGMAITSQSAGQIEAIGGSSGGRGLAIVNGEEDSGNGKDIQEAQSDEQKREIGIMKKISKNTVLGESGIQNQYFAKAAVAMQEPEKMTSKGEPFFNLRLKDLTQVLAPMFEPQPSRSSTLEIMYKNIKNAIISVDSGKYVENEDEDVFIIKWIDYSNKYGLGYQLQDGSVGVYFNDSTSILLAADAVHIEYLYYETSENPGGLARMHRRQHTVNSFPDSLKKKVTLLNHFGGYMKENLFKSVDAGLSSRSSDLIFLTKYLRAKNGVIFRLSNQVVQINFFDHTKLVLSQNGTIITYINKGREARTKRLETFLASGDKEVVDRISYAKDTLQQMIMKKRSKTAIAVTVGDVEME</sequence>
<protein>
    <recommendedName>
        <fullName evidence="8">Serine/threonine-protein kinase</fullName>
        <ecNumber evidence="8">2.7.11.21</ecNumber>
    </recommendedName>
</protein>
<dbReference type="GO" id="GO:0004674">
    <property type="term" value="F:protein serine/threonine kinase activity"/>
    <property type="evidence" value="ECO:0007669"/>
    <property type="project" value="UniProtKB-KW"/>
</dbReference>
<dbReference type="SUPFAM" id="SSF56112">
    <property type="entry name" value="Protein kinase-like (PK-like)"/>
    <property type="match status" value="1"/>
</dbReference>
<dbReference type="InterPro" id="IPR017441">
    <property type="entry name" value="Protein_kinase_ATP_BS"/>
</dbReference>
<dbReference type="Pfam" id="PF00069">
    <property type="entry name" value="Pkinase"/>
    <property type="match status" value="1"/>
</dbReference>
<feature type="compositionally biased region" description="Pro residues" evidence="9">
    <location>
        <begin position="370"/>
        <end position="380"/>
    </location>
</feature>
<keyword evidence="3" id="KW-0677">Repeat</keyword>
<evidence type="ECO:0000256" key="5">
    <source>
        <dbReference type="ARBA" id="ARBA00022777"/>
    </source>
</evidence>
<evidence type="ECO:0000256" key="1">
    <source>
        <dbReference type="ARBA" id="ARBA00022527"/>
    </source>
</evidence>
<dbReference type="PROSITE" id="PS00107">
    <property type="entry name" value="PROTEIN_KINASE_ATP"/>
    <property type="match status" value="1"/>
</dbReference>
<dbReference type="GO" id="GO:0007052">
    <property type="term" value="P:mitotic spindle organization"/>
    <property type="evidence" value="ECO:0007669"/>
    <property type="project" value="TreeGrafter"/>
</dbReference>
<dbReference type="CDD" id="cd14099">
    <property type="entry name" value="STKc_PLK"/>
    <property type="match status" value="1"/>
</dbReference>
<dbReference type="CDD" id="cd13117">
    <property type="entry name" value="POLO_box_2"/>
    <property type="match status" value="1"/>
</dbReference>
<dbReference type="FunFam" id="3.30.200.20:FF:000091">
    <property type="entry name" value="Serine/threonine-protein kinase PLK"/>
    <property type="match status" value="1"/>
</dbReference>
<dbReference type="InterPro" id="IPR033701">
    <property type="entry name" value="POLO_box_1"/>
</dbReference>